<feature type="domain" description="YqaJ viral recombinase" evidence="3">
    <location>
        <begin position="14"/>
        <end position="147"/>
    </location>
</feature>
<reference evidence="4 5" key="1">
    <citation type="submission" date="2018-08" db="EMBL/GenBank/DDBJ databases">
        <title>A genome reference for cultivated species of the human gut microbiota.</title>
        <authorList>
            <person name="Zou Y."/>
            <person name="Xue W."/>
            <person name="Luo G."/>
        </authorList>
    </citation>
    <scope>NUCLEOTIDE SEQUENCE [LARGE SCALE GENOMIC DNA]</scope>
    <source>
        <strain evidence="4 5">TF05-11AC</strain>
    </source>
</reference>
<dbReference type="InterPro" id="IPR051703">
    <property type="entry name" value="NF-kappa-B_Signaling_Reg"/>
</dbReference>
<evidence type="ECO:0000256" key="1">
    <source>
        <dbReference type="ARBA" id="ARBA00022801"/>
    </source>
</evidence>
<dbReference type="RefSeq" id="WP_117624241.1">
    <property type="nucleotide sequence ID" value="NZ_QRQF01000063.1"/>
</dbReference>
<dbReference type="Pfam" id="PF09588">
    <property type="entry name" value="YqaJ"/>
    <property type="match status" value="1"/>
</dbReference>
<dbReference type="InterPro" id="IPR017482">
    <property type="entry name" value="Lambda-type_endonuclease"/>
</dbReference>
<dbReference type="InterPro" id="IPR019080">
    <property type="entry name" value="YqaJ_viral_recombinase"/>
</dbReference>
<dbReference type="PANTHER" id="PTHR46609:SF6">
    <property type="entry name" value="EXONUCLEASE, PHAGE-TYPE_RECB, C-TERMINAL DOMAIN-CONTAINING PROTEIN-RELATED"/>
    <property type="match status" value="1"/>
</dbReference>
<dbReference type="Gene3D" id="3.90.320.10">
    <property type="match status" value="1"/>
</dbReference>
<dbReference type="GO" id="GO:0016787">
    <property type="term" value="F:hydrolase activity"/>
    <property type="evidence" value="ECO:0007669"/>
    <property type="project" value="UniProtKB-KW"/>
</dbReference>
<name>A0A3E4TNU7_9FIRM</name>
<evidence type="ECO:0000256" key="2">
    <source>
        <dbReference type="SAM" id="Coils"/>
    </source>
</evidence>
<dbReference type="PANTHER" id="PTHR46609">
    <property type="entry name" value="EXONUCLEASE, PHAGE-TYPE/RECB, C-TERMINAL DOMAIN-CONTAINING PROTEIN"/>
    <property type="match status" value="1"/>
</dbReference>
<keyword evidence="2" id="KW-0175">Coiled coil</keyword>
<feature type="coiled-coil region" evidence="2">
    <location>
        <begin position="231"/>
        <end position="258"/>
    </location>
</feature>
<gene>
    <name evidence="4" type="ORF">DXC39_31880</name>
</gene>
<organism evidence="4 5">
    <name type="scientific">Hungatella hathewayi</name>
    <dbReference type="NCBI Taxonomy" id="154046"/>
    <lineage>
        <taxon>Bacteria</taxon>
        <taxon>Bacillati</taxon>
        <taxon>Bacillota</taxon>
        <taxon>Clostridia</taxon>
        <taxon>Lachnospirales</taxon>
        <taxon>Lachnospiraceae</taxon>
        <taxon>Hungatella</taxon>
    </lineage>
</organism>
<comment type="caution">
    <text evidence="4">The sequence shown here is derived from an EMBL/GenBank/DDBJ whole genome shotgun (WGS) entry which is preliminary data.</text>
</comment>
<accession>A0A3E4TNU7</accession>
<protein>
    <submittedName>
        <fullName evidence="4">Endonuclease</fullName>
    </submittedName>
</protein>
<dbReference type="AlphaFoldDB" id="A0A3E4TNU7"/>
<dbReference type="Proteomes" id="UP000261257">
    <property type="component" value="Unassembled WGS sequence"/>
</dbReference>
<keyword evidence="4" id="KW-0540">Nuclease</keyword>
<evidence type="ECO:0000313" key="5">
    <source>
        <dbReference type="Proteomes" id="UP000261257"/>
    </source>
</evidence>
<proteinExistence type="predicted"/>
<dbReference type="GO" id="GO:0004519">
    <property type="term" value="F:endonuclease activity"/>
    <property type="evidence" value="ECO:0007669"/>
    <property type="project" value="UniProtKB-KW"/>
</dbReference>
<keyword evidence="1" id="KW-0378">Hydrolase</keyword>
<evidence type="ECO:0000259" key="3">
    <source>
        <dbReference type="Pfam" id="PF09588"/>
    </source>
</evidence>
<evidence type="ECO:0000313" key="4">
    <source>
        <dbReference type="EMBL" id="RGL92793.1"/>
    </source>
</evidence>
<dbReference type="EMBL" id="QSSQ01000066">
    <property type="protein sequence ID" value="RGL92793.1"/>
    <property type="molecule type" value="Genomic_DNA"/>
</dbReference>
<dbReference type="InterPro" id="IPR011604">
    <property type="entry name" value="PDDEXK-like_dom_sf"/>
</dbReference>
<dbReference type="InterPro" id="IPR011335">
    <property type="entry name" value="Restrct_endonuc-II-like"/>
</dbReference>
<sequence length="309" mass="35811">MKKLVSTTNLTHEEWLRYRKTGIGGSDAGAICGLNPYVSPMSVYFDKTSEEIQDFDNEAMRQGRDLEEYVARRFTEETGFKVRRANAIYQNTAYPFMLANVDRLLVGERIGLECKTTSAYNADKWADGLIPPHYEIQCHHYMAVTGAAAWYLAVVILGRGFKIVKIDRDEEVIQNLITVEEDFWNEHVTKRMMPEPDGSSISDEIIARYFPKAQKQEILLPSDFNETLKRREDITDLIGKLEQEQRQIEQKIKLFMGEHEAASNEHYRITWSNVDTVRIDSKRLKQEMPELYQSFSKCSQSRRFTIKAA</sequence>
<dbReference type="SUPFAM" id="SSF52980">
    <property type="entry name" value="Restriction endonuclease-like"/>
    <property type="match status" value="1"/>
</dbReference>
<dbReference type="NCBIfam" id="TIGR03033">
    <property type="entry name" value="phage_rel_nuc"/>
    <property type="match status" value="1"/>
</dbReference>
<keyword evidence="4" id="KW-0255">Endonuclease</keyword>